<comment type="caution">
    <text evidence="2">The sequence shown here is derived from an EMBL/GenBank/DDBJ whole genome shotgun (WGS) entry which is preliminary data.</text>
</comment>
<dbReference type="CDD" id="cd00085">
    <property type="entry name" value="HNHc"/>
    <property type="match status" value="1"/>
</dbReference>
<reference evidence="2 3" key="1">
    <citation type="journal article" date="2015" name="Genome Announc.">
        <title>Expanding the biotechnology potential of lactobacilli through comparative genomics of 213 strains and associated genera.</title>
        <authorList>
            <person name="Sun Z."/>
            <person name="Harris H.M."/>
            <person name="McCann A."/>
            <person name="Guo C."/>
            <person name="Argimon S."/>
            <person name="Zhang W."/>
            <person name="Yang X."/>
            <person name="Jeffery I.B."/>
            <person name="Cooney J.C."/>
            <person name="Kagawa T.F."/>
            <person name="Liu W."/>
            <person name="Song Y."/>
            <person name="Salvetti E."/>
            <person name="Wrobel A."/>
            <person name="Rasinkangas P."/>
            <person name="Parkhill J."/>
            <person name="Rea M.C."/>
            <person name="O'Sullivan O."/>
            <person name="Ritari J."/>
            <person name="Douillard F.P."/>
            <person name="Paul Ross R."/>
            <person name="Yang R."/>
            <person name="Briner A.E."/>
            <person name="Felis G.E."/>
            <person name="de Vos W.M."/>
            <person name="Barrangou R."/>
            <person name="Klaenhammer T.R."/>
            <person name="Caufield P.W."/>
            <person name="Cui Y."/>
            <person name="Zhang H."/>
            <person name="O'Toole P.W."/>
        </authorList>
    </citation>
    <scope>NUCLEOTIDE SEQUENCE [LARGE SCALE GENOMIC DNA]</scope>
    <source>
        <strain evidence="2 3">DSM 22689</strain>
    </source>
</reference>
<dbReference type="Gene3D" id="1.10.30.50">
    <property type="match status" value="1"/>
</dbReference>
<organism evidence="2 3">
    <name type="scientific">Fructilactobacillus florum DSM 22689 = JCM 16035</name>
    <dbReference type="NCBI Taxonomy" id="1423745"/>
    <lineage>
        <taxon>Bacteria</taxon>
        <taxon>Bacillati</taxon>
        <taxon>Bacillota</taxon>
        <taxon>Bacilli</taxon>
        <taxon>Lactobacillales</taxon>
        <taxon>Lactobacillaceae</taxon>
        <taxon>Fructilactobacillus</taxon>
    </lineage>
</organism>
<dbReference type="GO" id="GO:0003676">
    <property type="term" value="F:nucleic acid binding"/>
    <property type="evidence" value="ECO:0007669"/>
    <property type="project" value="InterPro"/>
</dbReference>
<feature type="domain" description="HNH" evidence="1">
    <location>
        <begin position="18"/>
        <end position="56"/>
    </location>
</feature>
<dbReference type="PATRIC" id="fig|1423745.4.peg.1165"/>
<evidence type="ECO:0000313" key="2">
    <source>
        <dbReference type="EMBL" id="KRM91173.1"/>
    </source>
</evidence>
<dbReference type="GO" id="GO:0008270">
    <property type="term" value="F:zinc ion binding"/>
    <property type="evidence" value="ECO:0007669"/>
    <property type="project" value="InterPro"/>
</dbReference>
<gene>
    <name evidence="2" type="ORF">FC87_GL001101</name>
</gene>
<dbReference type="RefSeq" id="WP_191979373.1">
    <property type="nucleotide sequence ID" value="NZ_AYZI01000007.1"/>
</dbReference>
<dbReference type="AlphaFoldDB" id="A0A0R2CIK9"/>
<name>A0A0R2CIK9_9LACO</name>
<dbReference type="InterPro" id="IPR002711">
    <property type="entry name" value="HNH"/>
</dbReference>
<dbReference type="Pfam" id="PF01844">
    <property type="entry name" value="HNH"/>
    <property type="match status" value="1"/>
</dbReference>
<dbReference type="InterPro" id="IPR003615">
    <property type="entry name" value="HNH_nuc"/>
</dbReference>
<accession>A0A0R2CIK9</accession>
<dbReference type="GO" id="GO:0004519">
    <property type="term" value="F:endonuclease activity"/>
    <property type="evidence" value="ECO:0007669"/>
    <property type="project" value="InterPro"/>
</dbReference>
<dbReference type="EMBL" id="AYZI01000007">
    <property type="protein sequence ID" value="KRM91173.1"/>
    <property type="molecule type" value="Genomic_DNA"/>
</dbReference>
<dbReference type="Proteomes" id="UP000051586">
    <property type="component" value="Unassembled WGS sequence"/>
</dbReference>
<proteinExistence type="predicted"/>
<evidence type="ECO:0000259" key="1">
    <source>
        <dbReference type="Pfam" id="PF01844"/>
    </source>
</evidence>
<protein>
    <recommendedName>
        <fullName evidence="1">HNH domain-containing protein</fullName>
    </recommendedName>
</protein>
<sequence>MANGICALCNESAPFLDKKGNPFLHVHHIDYLANGGLDVIENCVAVCPNCHARIHSLNDPRDKEKLMQKVENRSL</sequence>
<evidence type="ECO:0000313" key="3">
    <source>
        <dbReference type="Proteomes" id="UP000051586"/>
    </source>
</evidence>